<evidence type="ECO:0000313" key="1">
    <source>
        <dbReference type="EMBL" id="KAH7958503.1"/>
    </source>
</evidence>
<accession>A0ACB8D281</accession>
<keyword evidence="2" id="KW-1185">Reference proteome</keyword>
<protein>
    <submittedName>
        <fullName evidence="1">Uncharacterized protein</fullName>
    </submittedName>
</protein>
<name>A0ACB8D281_DERSI</name>
<gene>
    <name evidence="1" type="ORF">HPB49_002092</name>
</gene>
<evidence type="ECO:0000313" key="2">
    <source>
        <dbReference type="Proteomes" id="UP000821865"/>
    </source>
</evidence>
<dbReference type="Proteomes" id="UP000821865">
    <property type="component" value="Chromosome 3"/>
</dbReference>
<proteinExistence type="predicted"/>
<dbReference type="EMBL" id="CM023472">
    <property type="protein sequence ID" value="KAH7958503.1"/>
    <property type="molecule type" value="Genomic_DNA"/>
</dbReference>
<reference evidence="1" key="1">
    <citation type="submission" date="2020-05" db="EMBL/GenBank/DDBJ databases">
        <title>Large-scale comparative analyses of tick genomes elucidate their genetic diversity and vector capacities.</title>
        <authorList>
            <person name="Jia N."/>
            <person name="Wang J."/>
            <person name="Shi W."/>
            <person name="Du L."/>
            <person name="Sun Y."/>
            <person name="Zhan W."/>
            <person name="Jiang J."/>
            <person name="Wang Q."/>
            <person name="Zhang B."/>
            <person name="Ji P."/>
            <person name="Sakyi L.B."/>
            <person name="Cui X."/>
            <person name="Yuan T."/>
            <person name="Jiang B."/>
            <person name="Yang W."/>
            <person name="Lam T.T.-Y."/>
            <person name="Chang Q."/>
            <person name="Ding S."/>
            <person name="Wang X."/>
            <person name="Zhu J."/>
            <person name="Ruan X."/>
            <person name="Zhao L."/>
            <person name="Wei J."/>
            <person name="Que T."/>
            <person name="Du C."/>
            <person name="Cheng J."/>
            <person name="Dai P."/>
            <person name="Han X."/>
            <person name="Huang E."/>
            <person name="Gao Y."/>
            <person name="Liu J."/>
            <person name="Shao H."/>
            <person name="Ye R."/>
            <person name="Li L."/>
            <person name="Wei W."/>
            <person name="Wang X."/>
            <person name="Wang C."/>
            <person name="Yang T."/>
            <person name="Huo Q."/>
            <person name="Li W."/>
            <person name="Guo W."/>
            <person name="Chen H."/>
            <person name="Zhou L."/>
            <person name="Ni X."/>
            <person name="Tian J."/>
            <person name="Zhou Y."/>
            <person name="Sheng Y."/>
            <person name="Liu T."/>
            <person name="Pan Y."/>
            <person name="Xia L."/>
            <person name="Li J."/>
            <person name="Zhao F."/>
            <person name="Cao W."/>
        </authorList>
    </citation>
    <scope>NUCLEOTIDE SEQUENCE</scope>
    <source>
        <strain evidence="1">Dsil-2018</strain>
    </source>
</reference>
<sequence>MGKLHEGHVRIEARHTLTLSGRSCTGEEELLIQHSTESLALEVLLNPEVSTLRQCFKNMMVSGTTHKHVIHAGYAFAGSGDWILQDGVFSARDVEALLHDAEVQEVLRRQKFHTLHVHCSAEGSWAQPPVGVSLNPPDIADNLAGSSHLLGCLDAVLTSPPLTSLLPSSSVVGNIRFRRPTMYVFPGGQGDCALFGVTGFTLLVDGGFARKPCFWEFVRHLDRLDSLLVTRFNQFNSCGLTALAQRKALERVYPQVGHVFCNAVRSPSDEELQKDRDQLVVSVVAQGLEFLQGVREMGLSPQACQRDARPLTLYHKVGHGTLEMFVLSPGRSTEEDASVCALLVWRPAKVSEPVTRILLPGSASQSVIFEGLSKLGHLAVLKSRAVTAEARLGLKKSKVQDKPLRATSVPPRPSVAKRAAAKVESPSPSPTPPPAEKVRAPAKQTNKSIESLPKKQDEVKRPTKTGAKKEPKKSAVEKTDAKDEKAPKITAKVPAKVAETMPDKEKIVEKLGENELDNIEEKDISKIINDKALKKLPVEIEKIDSKAQEEIVAKVEEKVAAKRELKKATPTRPPAKSKGAKDVTNKMAVESKTIARKTAEPAKVKPRPVVAPPTRPMVRDSKSKSPSSSASSSPKRTPPKPTTERPVRSVRGGVRNAKPPAAEPVKVPEGEKPVLTEKPTAQVKPDKRIEVVTQSGDESSGSKEAIEEKAATEATKEDKPFIEPSSSDESKKDIPKQKSPVTVDEAPIKAVLLGTAHAAPTAEDFQAVPTKSLEKEIADAKMWPTGGDAKELTEPPEHALSPEPTVSASSEGVPSLIDEVIDISLKADSSVARQVTEPELSRVRALSSGQRTPDSLDTPHEVGDGTAPSSRDEILEAMEKHHLVSREQVLEIKRRDSVDSIEGEIAMEDEEIVHPPQEADQKTAEVPISAHIAGQEHAETDDYKELKPKLQQPTQHDTDLPSHDIERAIDESSKRSLQEPCAEPPMVEPQIESSAPEMSVSAVKDIAHKQPHELTDTSAQPMIEQQKQDDVLSTVPGPSYKKPSEPSDIELMTEKPTEDTKQEVLSEIAEKSSEPPVIQKVEHVIERPAQKTPESKVSEDEEEKPAKPDAIDKIKPAVERPKEGIPVGEMPEVTKKEPAEPESMQKLEPAIEKPAEETTYTAVFEVAEKPLGESEIVQKAELEIERPSEDNRVSSVLEEVQTKRAEPEIVEKAEPEIEAPDQDTFVSAVPVFVERKPAEPEVIQKLEPEIEQSAAETPVTSVPEDAEQKPTSPQSGEKGEPAVKKPAEETPEHSTEGADNKAAEPEGDQKVESPVSAMREVAEKTPTEHDSLEKMEPEVKRPAEETPVTAVPKIAEKKPAEPEGFQKVEAKIVPPDVETPSEPDGVQKVELATERPAEKMPESAVLEVVKNKPTEADGVQEVEPEIERPTEKTSVSKVLDIAEKQPIERDGIQQFEPGPESHAEQTPVSTVFEVADKKPAQTEDVQEVELEIEKLPDETAVSTVPEIMDKKPVDSDGAQKVEPEVERRAEVPSVIALPDVTAKKPCQPEDVRKAEQEIEKLPEKSPVDIMSEVEQKKLAQTECIDKEEPETEKKVGEIPVGALPEVTLKKPVEPEGDQKVEPEIESPAEKTPISAISEDGVKKPTEAESAGKMEQEIQRPAEETPVGAVPAVAEKEPAEPEGLQEVEPDVEKPAEMTPMSIVPEVGEKKPIEPYDVQKGKPEIERSAEKTHVSAVPEVTEKQHAEPEGLQKVEREIERPAEEAPVTAVSEVAKKKPAESDSVEKEEPETERAAEETLVTAVPEVAEKKLGEPESVNTVEPKTERPVEATFVGVVPEVAEKKPTEPDDVEKAQPYIDSPGGETPVSAVPEVAEKPDSVKKEKQEIQRPDEEAPVSSMPEVAEKKPAEPDSIDKGQPEIERTSQEIPFCAVPEFAQKKPTEPDDVQKGIPQVERPAEEAPVSAMFEVVDQKPAEPEGVRKAEPLIQRPAEETSVSAVPEFAGKKHTEPESVEKIVQEIERPPEETLESLMSDVVEKKPAEPEVGIADQETPDLKVVRAADEPPVSAGPESGYVQKVVTGVARPVEETPVTAVPEVADKKSSEVTVIKKVEPDIQEPAQDISGSAGPELVEKKPAYPKGAHMVEPEIEEEAAEDTPVSTVHEIYKQELSDVASSADINIAHPEEIEEKKPHLEKVPFADKKAPASSVSVITPPNFEDVEKLAEISVVTTMPMEMDREPTQRDDFHEDKPLIEKSVVETPASGLQDIADSMLPESIELGIPEMKLQTPSEIVPSSSIAEIADEKPIELQDVEDTAPHEEHLKPSDRGTEKLQVGKPEGKPSESSISEVTERKPAEVEHTDKGKEQLEQPAKEAQNLEIEEPHVEDTAKEAPASTDAATGDKTPAKHEHIVKEEPQIDTQTGKTSGIAEKGPAEIQHIETEDIPLGKFAEKAPVSTVPHTSATKPSETQYTETEEEPEKKAPVSAFKEIAERKLTKPEDIELEKPCIEEPALEAPVSTLLEITDKKTPELEDLKGKAVRIEKAVDKSPESTLSEIVHEKAAEPKYIEKEEPQLGTSSEKPQVSAVPELSDEKPSQPEDSEKDELECEKPAEKAQLSTMPEALDKTHIKTDKGAEQGHDLSSTVAKPGETEETHAGSAALAFHKEIECPVSVGPEFPEQKTLELGDRGKTEMHASDSAMPETDEPIASLKHQVPEKAASAKAMADADTLLTKAEETILQRMDADQQETLSEQSSVDQEGIVTSPGEETADEDVYASIPGDQEVYKGTTDVHEVEDFETRVDDAAVEGVVTSPLHSLSDDYQHLPADSKDEKLDGVSITELQDGYQKEHVRKSEEEPSGSPLGQIQPQDVVSGEHGLQEPQVEVVVPDERKKVEVAEKYEPSSSRATDHVQQVDEEYEQQDDKEELRVQASAPPQSFLFSDTSSSDTAFPEELSELHQSGYLPEEYKVLPSTALIPEVDGTIAEDLIAAKEQAQKQLEEEGEDGVPSSFSRASSKQVQSTTEKNGIAPHVDRLPDFAECSEMASEQEYTHKENLQKDDAPVVSKLSDDTYKVSKETPQHYVQERCEETDPLIPHGYGVMDSFTADKAIEPGRLSKGDELSQKETGTVAAVSEENFQSDRYKLPETKDIKGSDEHKQSSPVSQDSERYNREVVQYAALLSEEQADLLTAHEEPVLHAESDTIPQSFMPLEPLEDDRKMPAPPTHRDEDHVDREMPTDTDHILPITRTLGESVSPQPCSTKEAEIDVTKQELHLALSPALGIATSVYSKAKELLEECAGATDSTSPGGAISTGSPKSSVSEDSFRSVVQKDDGRDVLITEERCADRTCDEDIVSDSGVTTGYDFRSPSEVLKRGFLEETSHTLAREWDKTMVLQSPSQDEEGRRLLEIIKSQLVCDESADSLAASKERDLPAAKDIPPADSSKYLPHTTQAETGGAGLEKSPDSTRKRDEVLAIILDQITKDDWDGTTHSEPEKIQVSKDSAEVPSMLSEDSTTKFDSQADAPLGSEDQREPSSPGHLLMKGPPEEEKSVPVSSEPATTVQKPESPSAHIEVFEQITPETSLFQESGSIKRDLSEARDDGSALPDSNISQSLPADESSVNLSEEKVHYFPLDLDASSPTDLSSSPVALKESAGRPDLRTMSDKEPESTPEVPSIDLGMAPEKSDVCDARLSSEPEGTKVRDEASYGEAGEKETASSDSPPLIRQEQDTYEPEAPWIHHRGSQDASSREISDQPMKDPRATGPTSLDAPELAHMQQRMSVEYESSITSVSDIEFGVDAKPFAAVASEGSSHYDSKTAEGSKGGKDASRPSSPESPPQSPVKSIAAEHPRTSRRARTVSESKHPIPTQGSSEADISSEDEDSAHKVIAHSYTDTPSYVVELPKESPQPEHSSQQVGFHPVKDLPLEGNEYRTIPRGADDRDSRHSPLEVQPDSFPHPSGKTEGLHFSHKRTPSEEGYLPIAEGTDEAKKNGKGSEAPQLPSQPVADPSTSTKLSKHDVQVPPSLLEPDTAKMSGDTGSHPDETYSSQLKRSSIEGETTSSSDDAGSGRMSLTGSKDSDLMREYTRHLETTPSARFSVDSTCSVTSEERSYTELEKPYQKEDSGESFSSTARDHPDQSSRSGSLYSDFTLEPSGIVDHHEPIAPHVSSDQVELGSSADALFPVRPERPAEIARIEPQFGAFATSTTTSAEMESDVEVPLGAETVTREPDGRISSVAKIPTIEARQPVTVVTHGHGIASGLFAALKTELCVIDSPSMGTVLDQTGKDAQGFPDQAVFDTSPKFSEEHRELDSREIKVPEVEREAPTDQAHSDDCKVTAAHHTSTLMPEEEFKETYSLSGDEALPGRKVSGEITPVKALRFQLGDDTLIEPLPDQTAASASCTSSDADHGLSKEVFEKKVRLEKFLEAEFLETMATDEEDESSRASVKPSTTSTTSSSHHENGHKVPEPEEDVTDDDVTLASGLSSGLPTELVCMAQSSVDLPKDINRITKCADSQERVSPPPASPLDAVKQDEPAAVAAGLASGLPVELVCMVESRELCSEIKRAEEEAIHHVIEKKADYAEEDDGVAMQAYIERRLSDSDHFTDKQQRASPSSETVPTSQHGMPTPERKPSKGFDELHLNGTSHSPPSVGLVAGLAAGLATELVCMPQSAEELCIDASESRWPPARGSHVEPIPPEMTASVYEELTAHAGETPCSDTDIESVGQGTPDSAVLHRMGQIPVQREVITTVTSRRVVYQHDGPPDTWTTSTFSEPPQHDTEDDSRRTTVTYVYRTYTSGEGDDKGDPTLSSGTVPSRQGEDGLPFDILRSNVERRPREEDIHDGGDHIAGTSSRSYVYTVSSDHGAPETFIRHTDDTETLHHPDSSIHSIAMDEVARITEMAAAAVTQSPNGWTVVHRSADSSSQRPLELTRPTELVEGRNGHATHVTETREIVYHPSSSAEFRFALGPSAEETCLPPEGSDPKTILEFMAAQTKQAAKEMLEEQPLYEEDEDAAQEQSSLSDASPLVEEPVFGKTLQPDYPELVELSAGNTPSEPPSPHSAAQDTRARHNGEPSGTTSVQRMVVVEETEPTSTMAGGSEARRVVSYVEEPTTVVREEWVLESGRGEASHVISQSSMFQHEVLTREESTSAGTASSPASTGHDAIRFTTLHHLERDLGAAGDVAQRGSLKASVAAAQHEQQWSDAEVASRTDAPHDTVRELQGTSAEGQTNGRRDGDAAAPFDIRDWGKPLGLPVPPDPSSKSSKTGGKKAGAAATPRDAADVVYVDLTYVPHHGDPGYCDAEFFSRVRARYYVLSGTNPSQQVLDALLEAKRGWGEPDAPVTVIPTYETDALCYWIAHNQKALEEHHIDVAPSASRCTINLQDHESSCAAYRLEF</sequence>
<organism evidence="1 2">
    <name type="scientific">Dermacentor silvarum</name>
    <name type="common">Tick</name>
    <dbReference type="NCBI Taxonomy" id="543639"/>
    <lineage>
        <taxon>Eukaryota</taxon>
        <taxon>Metazoa</taxon>
        <taxon>Ecdysozoa</taxon>
        <taxon>Arthropoda</taxon>
        <taxon>Chelicerata</taxon>
        <taxon>Arachnida</taxon>
        <taxon>Acari</taxon>
        <taxon>Parasitiformes</taxon>
        <taxon>Ixodida</taxon>
        <taxon>Ixodoidea</taxon>
        <taxon>Ixodidae</taxon>
        <taxon>Rhipicephalinae</taxon>
        <taxon>Dermacentor</taxon>
    </lineage>
</organism>
<comment type="caution">
    <text evidence="1">The sequence shown here is derived from an EMBL/GenBank/DDBJ whole genome shotgun (WGS) entry which is preliminary data.</text>
</comment>